<comment type="catalytic activity">
    <reaction evidence="1">
        <text>ATP + protein L-histidine = ADP + protein N-phospho-L-histidine.</text>
        <dbReference type="EC" id="2.7.13.3"/>
    </reaction>
</comment>
<keyword evidence="11 14" id="KW-1133">Transmembrane helix</keyword>
<evidence type="ECO:0000256" key="8">
    <source>
        <dbReference type="ARBA" id="ARBA00022741"/>
    </source>
</evidence>
<comment type="caution">
    <text evidence="17">The sequence shown here is derived from an EMBL/GenBank/DDBJ whole genome shotgun (WGS) entry which is preliminary data.</text>
</comment>
<dbReference type="SMART" id="SM00387">
    <property type="entry name" value="HATPase_c"/>
    <property type="match status" value="1"/>
</dbReference>
<evidence type="ECO:0000256" key="12">
    <source>
        <dbReference type="ARBA" id="ARBA00023012"/>
    </source>
</evidence>
<evidence type="ECO:0000256" key="4">
    <source>
        <dbReference type="ARBA" id="ARBA00022475"/>
    </source>
</evidence>
<comment type="subcellular location">
    <subcellularLocation>
        <location evidence="2">Cell membrane</location>
        <topology evidence="2">Multi-pass membrane protein</topology>
    </subcellularLocation>
</comment>
<dbReference type="SUPFAM" id="SSF47384">
    <property type="entry name" value="Homodimeric domain of signal transducing histidine kinase"/>
    <property type="match status" value="1"/>
</dbReference>
<evidence type="ECO:0000313" key="18">
    <source>
        <dbReference type="Proteomes" id="UP001444625"/>
    </source>
</evidence>
<evidence type="ECO:0000256" key="2">
    <source>
        <dbReference type="ARBA" id="ARBA00004651"/>
    </source>
</evidence>
<evidence type="ECO:0000256" key="13">
    <source>
        <dbReference type="ARBA" id="ARBA00023136"/>
    </source>
</evidence>
<evidence type="ECO:0000256" key="1">
    <source>
        <dbReference type="ARBA" id="ARBA00000085"/>
    </source>
</evidence>
<dbReference type="EMBL" id="JBDIML010000003">
    <property type="protein sequence ID" value="MEN2768002.1"/>
    <property type="molecule type" value="Genomic_DNA"/>
</dbReference>
<evidence type="ECO:0000259" key="16">
    <source>
        <dbReference type="PROSITE" id="PS50885"/>
    </source>
</evidence>
<dbReference type="InterPro" id="IPR036097">
    <property type="entry name" value="HisK_dim/P_sf"/>
</dbReference>
<dbReference type="Gene3D" id="3.30.565.10">
    <property type="entry name" value="Histidine kinase-like ATPase, C-terminal domain"/>
    <property type="match status" value="1"/>
</dbReference>
<dbReference type="Gene3D" id="1.10.287.130">
    <property type="match status" value="1"/>
</dbReference>
<dbReference type="InterPro" id="IPR003660">
    <property type="entry name" value="HAMP_dom"/>
</dbReference>
<proteinExistence type="predicted"/>
<keyword evidence="12" id="KW-0902">Two-component regulatory system</keyword>
<evidence type="ECO:0000256" key="11">
    <source>
        <dbReference type="ARBA" id="ARBA00022989"/>
    </source>
</evidence>
<accession>A0ABU9XIB4</accession>
<feature type="domain" description="Histidine kinase" evidence="15">
    <location>
        <begin position="147"/>
        <end position="361"/>
    </location>
</feature>
<protein>
    <recommendedName>
        <fullName evidence="3">histidine kinase</fullName>
        <ecNumber evidence="3">2.7.13.3</ecNumber>
    </recommendedName>
</protein>
<feature type="transmembrane region" description="Helical" evidence="14">
    <location>
        <begin position="20"/>
        <end position="38"/>
    </location>
</feature>
<dbReference type="PROSITE" id="PS50885">
    <property type="entry name" value="HAMP"/>
    <property type="match status" value="1"/>
</dbReference>
<keyword evidence="5" id="KW-0597">Phosphoprotein</keyword>
<dbReference type="InterPro" id="IPR050398">
    <property type="entry name" value="HssS/ArlS-like"/>
</dbReference>
<evidence type="ECO:0000256" key="5">
    <source>
        <dbReference type="ARBA" id="ARBA00022553"/>
    </source>
</evidence>
<evidence type="ECO:0000256" key="6">
    <source>
        <dbReference type="ARBA" id="ARBA00022679"/>
    </source>
</evidence>
<feature type="domain" description="HAMP" evidence="16">
    <location>
        <begin position="87"/>
        <end position="139"/>
    </location>
</feature>
<dbReference type="InterPro" id="IPR003594">
    <property type="entry name" value="HATPase_dom"/>
</dbReference>
<feature type="transmembrane region" description="Helical" evidence="14">
    <location>
        <begin position="66"/>
        <end position="85"/>
    </location>
</feature>
<dbReference type="CDD" id="cd00075">
    <property type="entry name" value="HATPase"/>
    <property type="match status" value="1"/>
</dbReference>
<dbReference type="PROSITE" id="PS50109">
    <property type="entry name" value="HIS_KIN"/>
    <property type="match status" value="1"/>
</dbReference>
<dbReference type="InterPro" id="IPR005467">
    <property type="entry name" value="His_kinase_dom"/>
</dbReference>
<keyword evidence="6" id="KW-0808">Transferase</keyword>
<dbReference type="InterPro" id="IPR003661">
    <property type="entry name" value="HisK_dim/P_dom"/>
</dbReference>
<reference evidence="17 18" key="1">
    <citation type="submission" date="2024-05" db="EMBL/GenBank/DDBJ databases">
        <authorList>
            <person name="Haq I."/>
            <person name="Ullah Z."/>
            <person name="Ahmad R."/>
            <person name="Li M."/>
            <person name="Tong Y."/>
        </authorList>
    </citation>
    <scope>NUCLEOTIDE SEQUENCE [LARGE SCALE GENOMIC DNA]</scope>
    <source>
        <strain evidence="17 18">16A2E</strain>
    </source>
</reference>
<gene>
    <name evidence="17" type="ORF">ABC228_12435</name>
</gene>
<name>A0ABU9XIB4_9BACI</name>
<dbReference type="EC" id="2.7.13.3" evidence="3"/>
<sequence length="361" mass="41461">MRNKMNNLLVPKQFLFRLTFINILVITAFVGLSSWAIYNTACVLADGLVTMSNQKQAQFKATLFQYLWMFSISTIIIGSLTHFYLTKKLIHPLRELIASTKEMKQGKYPNRITVKSDGEIGELIHHFNELMKQIQDNEQHRKKLLSDLSHEFRTPLSNLNGYLRALENGIVKGDEKLYHSLYGETKRLIRLVEQMEQLKEWEYISTQAFSEKTPVDIKKLVEQSVEMFRWKVKQKNIMISVDVDSESLTVNSGAISQVISNYLDNAIRYYEGTGAIIIKGSRNQSNYKFAITGPGKPIFPEEQEKIFERFYRVDQSRSRELGGSGLGLAISKEIIEYHQGNIGVTSEGNVHCFWFELPVGV</sequence>
<dbReference type="PANTHER" id="PTHR45528">
    <property type="entry name" value="SENSOR HISTIDINE KINASE CPXA"/>
    <property type="match status" value="1"/>
</dbReference>
<keyword evidence="4" id="KW-1003">Cell membrane</keyword>
<evidence type="ECO:0000256" key="10">
    <source>
        <dbReference type="ARBA" id="ARBA00022840"/>
    </source>
</evidence>
<evidence type="ECO:0000256" key="3">
    <source>
        <dbReference type="ARBA" id="ARBA00012438"/>
    </source>
</evidence>
<dbReference type="SUPFAM" id="SSF158472">
    <property type="entry name" value="HAMP domain-like"/>
    <property type="match status" value="1"/>
</dbReference>
<keyword evidence="9" id="KW-0418">Kinase</keyword>
<dbReference type="InterPro" id="IPR004358">
    <property type="entry name" value="Sig_transdc_His_kin-like_C"/>
</dbReference>
<dbReference type="CDD" id="cd00082">
    <property type="entry name" value="HisKA"/>
    <property type="match status" value="1"/>
</dbReference>
<evidence type="ECO:0000313" key="17">
    <source>
        <dbReference type="EMBL" id="MEN2768002.1"/>
    </source>
</evidence>
<keyword evidence="8" id="KW-0547">Nucleotide-binding</keyword>
<dbReference type="Proteomes" id="UP001444625">
    <property type="component" value="Unassembled WGS sequence"/>
</dbReference>
<dbReference type="RefSeq" id="WP_345825465.1">
    <property type="nucleotide sequence ID" value="NZ_JBDIML010000003.1"/>
</dbReference>
<organism evidence="17 18">
    <name type="scientific">Ornithinibacillus xuwenensis</name>
    <dbReference type="NCBI Taxonomy" id="3144668"/>
    <lineage>
        <taxon>Bacteria</taxon>
        <taxon>Bacillati</taxon>
        <taxon>Bacillota</taxon>
        <taxon>Bacilli</taxon>
        <taxon>Bacillales</taxon>
        <taxon>Bacillaceae</taxon>
        <taxon>Ornithinibacillus</taxon>
    </lineage>
</organism>
<dbReference type="CDD" id="cd06225">
    <property type="entry name" value="HAMP"/>
    <property type="match status" value="1"/>
</dbReference>
<keyword evidence="13 14" id="KW-0472">Membrane</keyword>
<keyword evidence="18" id="KW-1185">Reference proteome</keyword>
<dbReference type="Pfam" id="PF02518">
    <property type="entry name" value="HATPase_c"/>
    <property type="match status" value="1"/>
</dbReference>
<dbReference type="GO" id="GO:0005524">
    <property type="term" value="F:ATP binding"/>
    <property type="evidence" value="ECO:0007669"/>
    <property type="project" value="UniProtKB-KW"/>
</dbReference>
<dbReference type="SMART" id="SM00388">
    <property type="entry name" value="HisKA"/>
    <property type="match status" value="1"/>
</dbReference>
<dbReference type="PRINTS" id="PR00344">
    <property type="entry name" value="BCTRLSENSOR"/>
</dbReference>
<dbReference type="PANTHER" id="PTHR45528:SF1">
    <property type="entry name" value="SENSOR HISTIDINE KINASE CPXA"/>
    <property type="match status" value="1"/>
</dbReference>
<dbReference type="InterPro" id="IPR036890">
    <property type="entry name" value="HATPase_C_sf"/>
</dbReference>
<dbReference type="Pfam" id="PF00672">
    <property type="entry name" value="HAMP"/>
    <property type="match status" value="1"/>
</dbReference>
<evidence type="ECO:0000256" key="14">
    <source>
        <dbReference type="SAM" id="Phobius"/>
    </source>
</evidence>
<dbReference type="SMART" id="SM00304">
    <property type="entry name" value="HAMP"/>
    <property type="match status" value="1"/>
</dbReference>
<evidence type="ECO:0000256" key="7">
    <source>
        <dbReference type="ARBA" id="ARBA00022692"/>
    </source>
</evidence>
<evidence type="ECO:0000256" key="9">
    <source>
        <dbReference type="ARBA" id="ARBA00022777"/>
    </source>
</evidence>
<evidence type="ECO:0000259" key="15">
    <source>
        <dbReference type="PROSITE" id="PS50109"/>
    </source>
</evidence>
<dbReference type="Gene3D" id="6.10.340.10">
    <property type="match status" value="1"/>
</dbReference>
<keyword evidence="7 14" id="KW-0812">Transmembrane</keyword>
<dbReference type="Pfam" id="PF00512">
    <property type="entry name" value="HisKA"/>
    <property type="match status" value="1"/>
</dbReference>
<dbReference type="SUPFAM" id="SSF55874">
    <property type="entry name" value="ATPase domain of HSP90 chaperone/DNA topoisomerase II/histidine kinase"/>
    <property type="match status" value="1"/>
</dbReference>
<keyword evidence="10 17" id="KW-0067">ATP-binding</keyword>